<sequence>MKMVSWLGMNREVDTMRISTIKLFIIDAMKSIRRNATISLASAATVMATLFILGAFSMLLLNVKVGITDVESQVEAQIILKDDIKIDQQQQVYNKISKLDGVTSITFKSKKQALQDLKQQLGDKNKGLVAGMENDNPLPNSYIVKVKQPDYVSQVVSAVQSGGKYMDGIEQAKDGRDIVNKISAITKTIQWVGGALFVILIGVSLFLIGNTIRLAVYSRRKEINIMKYIGATDWFIRWPFIIEGMIIGLFGSIVSVLLLYYIYGLAYNKATSSISMMMSFISPIYIFTHISWLFMIIGIFIGAIGSIIAIRKFLIV</sequence>
<dbReference type="PANTHER" id="PTHR47755:SF1">
    <property type="entry name" value="CELL DIVISION PROTEIN FTSX"/>
    <property type="match status" value="1"/>
</dbReference>
<comment type="function">
    <text evidence="10">Part of the ABC transporter FtsEX involved in asymmetric cellular division facilitating the initiation of sporulation.</text>
</comment>
<accession>A0A0H3J4I2</accession>
<dbReference type="KEGG" id="cpae:CPAST_c27840"/>
<evidence type="ECO:0000256" key="10">
    <source>
        <dbReference type="PIRNR" id="PIRNR003097"/>
    </source>
</evidence>
<dbReference type="GO" id="GO:0051301">
    <property type="term" value="P:cell division"/>
    <property type="evidence" value="ECO:0007669"/>
    <property type="project" value="UniProtKB-KW"/>
</dbReference>
<reference evidence="14 17" key="1">
    <citation type="journal article" date="2015" name="Genome Announc.">
        <title>Complete Genome Sequence of the Nitrogen-Fixing and Solvent-Producing Clostridium pasteurianum DSM 525.</title>
        <authorList>
            <person name="Poehlein A."/>
            <person name="Grosse-Honebrink A."/>
            <person name="Zhang Y."/>
            <person name="Minton N.P."/>
            <person name="Daniel R."/>
        </authorList>
    </citation>
    <scope>NUCLEOTIDE SEQUENCE [LARGE SCALE GENOMIC DNA]</scope>
    <source>
        <strain evidence="14">DSM 525</strain>
        <strain evidence="17">DSM 525 / ATCC 6013</strain>
    </source>
</reference>
<evidence type="ECO:0000256" key="5">
    <source>
        <dbReference type="ARBA" id="ARBA00022618"/>
    </source>
</evidence>
<dbReference type="PANTHER" id="PTHR47755">
    <property type="entry name" value="CELL DIVISION PROTEIN FTSX"/>
    <property type="match status" value="1"/>
</dbReference>
<feature type="transmembrane region" description="Helical" evidence="11">
    <location>
        <begin position="191"/>
        <end position="217"/>
    </location>
</feature>
<dbReference type="PATRIC" id="fig|1262449.7.peg.2807"/>
<keyword evidence="9 10" id="KW-0131">Cell cycle</keyword>
<feature type="transmembrane region" description="Helical" evidence="11">
    <location>
        <begin position="238"/>
        <end position="263"/>
    </location>
</feature>
<dbReference type="Gene3D" id="3.30.70.3040">
    <property type="match status" value="1"/>
</dbReference>
<evidence type="ECO:0000256" key="1">
    <source>
        <dbReference type="ARBA" id="ARBA00004651"/>
    </source>
</evidence>
<keyword evidence="7 11" id="KW-1133">Transmembrane helix</keyword>
<evidence type="ECO:0000313" key="16">
    <source>
        <dbReference type="Proteomes" id="UP000028042"/>
    </source>
</evidence>
<evidence type="ECO:0000313" key="17">
    <source>
        <dbReference type="Proteomes" id="UP000030905"/>
    </source>
</evidence>
<comment type="subcellular location">
    <subcellularLocation>
        <location evidence="1">Cell membrane</location>
        <topology evidence="1">Multi-pass membrane protein</topology>
    </subcellularLocation>
</comment>
<feature type="domain" description="FtsX extracellular" evidence="13">
    <location>
        <begin position="74"/>
        <end position="161"/>
    </location>
</feature>
<feature type="transmembrane region" description="Helical" evidence="11">
    <location>
        <begin position="283"/>
        <end position="310"/>
    </location>
</feature>
<dbReference type="GO" id="GO:0005886">
    <property type="term" value="C:plasma membrane"/>
    <property type="evidence" value="ECO:0007669"/>
    <property type="project" value="UniProtKB-SubCell"/>
</dbReference>
<dbReference type="InterPro" id="IPR040690">
    <property type="entry name" value="FtsX_ECD"/>
</dbReference>
<keyword evidence="4 10" id="KW-1003">Cell membrane</keyword>
<dbReference type="InterPro" id="IPR004513">
    <property type="entry name" value="FtsX"/>
</dbReference>
<feature type="domain" description="ABC3 transporter permease C-terminal" evidence="12">
    <location>
        <begin position="196"/>
        <end position="313"/>
    </location>
</feature>
<dbReference type="InterPro" id="IPR003838">
    <property type="entry name" value="ABC3_permease_C"/>
</dbReference>
<dbReference type="EMBL" id="JPGY02000001">
    <property type="protein sequence ID" value="KRU11153.1"/>
    <property type="molecule type" value="Genomic_DNA"/>
</dbReference>
<evidence type="ECO:0000259" key="13">
    <source>
        <dbReference type="Pfam" id="PF18075"/>
    </source>
</evidence>
<evidence type="ECO:0000256" key="6">
    <source>
        <dbReference type="ARBA" id="ARBA00022692"/>
    </source>
</evidence>
<gene>
    <name evidence="14" type="primary">ftsX</name>
    <name evidence="14" type="ORF">CLPA_c27840</name>
    <name evidence="15" type="ORF">CP6013_00400</name>
</gene>
<keyword evidence="17" id="KW-1185">Reference proteome</keyword>
<dbReference type="AlphaFoldDB" id="A0A0H3J4I2"/>
<dbReference type="KEGG" id="cpat:CLPA_c27840"/>
<dbReference type="Proteomes" id="UP000028042">
    <property type="component" value="Unassembled WGS sequence"/>
</dbReference>
<evidence type="ECO:0000256" key="8">
    <source>
        <dbReference type="ARBA" id="ARBA00023136"/>
    </source>
</evidence>
<evidence type="ECO:0000256" key="2">
    <source>
        <dbReference type="ARBA" id="ARBA00007379"/>
    </source>
</evidence>
<organism evidence="14 17">
    <name type="scientific">Clostridium pasteurianum DSM 525 = ATCC 6013</name>
    <dbReference type="NCBI Taxonomy" id="1262449"/>
    <lineage>
        <taxon>Bacteria</taxon>
        <taxon>Bacillati</taxon>
        <taxon>Bacillota</taxon>
        <taxon>Clostridia</taxon>
        <taxon>Eubacteriales</taxon>
        <taxon>Clostridiaceae</taxon>
        <taxon>Clostridium</taxon>
    </lineage>
</organism>
<keyword evidence="5 10" id="KW-0132">Cell division</keyword>
<evidence type="ECO:0000259" key="12">
    <source>
        <dbReference type="Pfam" id="PF02687"/>
    </source>
</evidence>
<dbReference type="Pfam" id="PF02687">
    <property type="entry name" value="FtsX"/>
    <property type="match status" value="1"/>
</dbReference>
<evidence type="ECO:0000313" key="14">
    <source>
        <dbReference type="EMBL" id="AJA52839.1"/>
    </source>
</evidence>
<evidence type="ECO:0000256" key="7">
    <source>
        <dbReference type="ARBA" id="ARBA00022989"/>
    </source>
</evidence>
<comment type="similarity">
    <text evidence="2 10">Belongs to the ABC-4 integral membrane protein family. FtsX subfamily.</text>
</comment>
<dbReference type="eggNOG" id="COG2177">
    <property type="taxonomic scope" value="Bacteria"/>
</dbReference>
<dbReference type="PIRSF" id="PIRSF003097">
    <property type="entry name" value="FtsX"/>
    <property type="match status" value="1"/>
</dbReference>
<dbReference type="InterPro" id="IPR058204">
    <property type="entry name" value="FtsX_firmicutes-type"/>
</dbReference>
<name>A0A0H3J4I2_CLOPA</name>
<reference evidence="15" key="2">
    <citation type="submission" date="2015-10" db="EMBL/GenBank/DDBJ databases">
        <title>Improved Draft Genome Sequence of Clostridium pasteurianum Strain ATCC 6013 (DSM 525) Using a Hybrid Next-Generation Sequencing Approach.</title>
        <authorList>
            <person name="Pyne M.E."/>
            <person name="Utturkar S.M."/>
            <person name="Brown S.D."/>
            <person name="Moo-Young M."/>
            <person name="Chung D.A."/>
            <person name="Chou P.C."/>
        </authorList>
    </citation>
    <scope>NUCLEOTIDE SEQUENCE</scope>
    <source>
        <strain evidence="15">ATCC 6013</strain>
    </source>
</reference>
<evidence type="ECO:0000256" key="11">
    <source>
        <dbReference type="SAM" id="Phobius"/>
    </source>
</evidence>
<keyword evidence="6 11" id="KW-0812">Transmembrane</keyword>
<feature type="transmembrane region" description="Helical" evidence="11">
    <location>
        <begin position="38"/>
        <end position="61"/>
    </location>
</feature>
<dbReference type="Pfam" id="PF18075">
    <property type="entry name" value="FtsX_ECD"/>
    <property type="match status" value="1"/>
</dbReference>
<reference evidence="15 16" key="3">
    <citation type="journal article" name="Genome Announc.">
        <title>Improved Draft Genome Sequence of Clostridium pasteurianum Strain ATCC 6013 (DSM 525) Using a Hybrid Next-Generation Sequencing Approach.</title>
        <authorList>
            <person name="Pyne M.E."/>
            <person name="Utturkar S."/>
            <person name="Brown S.D."/>
            <person name="Moo-Young M."/>
            <person name="Chung D.A."/>
            <person name="Chou C.P."/>
        </authorList>
    </citation>
    <scope>NUCLEOTIDE SEQUENCE [LARGE SCALE GENOMIC DNA]</scope>
    <source>
        <strain evidence="15 16">ATCC 6013</strain>
    </source>
</reference>
<evidence type="ECO:0000313" key="15">
    <source>
        <dbReference type="EMBL" id="KRU11153.1"/>
    </source>
</evidence>
<keyword evidence="8 10" id="KW-0472">Membrane</keyword>
<dbReference type="EMBL" id="CP009268">
    <property type="protein sequence ID" value="AJA52839.1"/>
    <property type="molecule type" value="Genomic_DNA"/>
</dbReference>
<evidence type="ECO:0000256" key="4">
    <source>
        <dbReference type="ARBA" id="ARBA00022475"/>
    </source>
</evidence>
<protein>
    <recommendedName>
        <fullName evidence="3 10">Cell division protein FtsX</fullName>
    </recommendedName>
</protein>
<evidence type="ECO:0000256" key="9">
    <source>
        <dbReference type="ARBA" id="ARBA00023306"/>
    </source>
</evidence>
<proteinExistence type="inferred from homology"/>
<dbReference type="NCBIfam" id="NF038347">
    <property type="entry name" value="FtsX_Gpos"/>
    <property type="match status" value="1"/>
</dbReference>
<evidence type="ECO:0000256" key="3">
    <source>
        <dbReference type="ARBA" id="ARBA00021907"/>
    </source>
</evidence>
<dbReference type="Proteomes" id="UP000030905">
    <property type="component" value="Chromosome"/>
</dbReference>